<proteinExistence type="predicted"/>
<dbReference type="Proteomes" id="UP001151532">
    <property type="component" value="Chromosome 1"/>
</dbReference>
<dbReference type="AlphaFoldDB" id="A0A9Q0TJH1"/>
<reference evidence="2" key="1">
    <citation type="submission" date="2022-11" db="EMBL/GenBank/DDBJ databases">
        <authorList>
            <person name="Hyden B.L."/>
            <person name="Feng K."/>
            <person name="Yates T."/>
            <person name="Jawdy S."/>
            <person name="Smart L.B."/>
            <person name="Muchero W."/>
        </authorList>
    </citation>
    <scope>NUCLEOTIDE SEQUENCE</scope>
    <source>
        <tissue evidence="2">Shoot tip</tissue>
    </source>
</reference>
<sequence length="132" mass="15576">MASSKYGHQNSITKHPENREKRRVNRKMKRLRAEMGEISKQQESIRQGQKEMRERFVEIESECDQLKKETQLISHASDNVQLRLNIIFKILKAREEKDFRKAADLTSSLRLVFKTPSRIQGFICFAKNIPPF</sequence>
<dbReference type="PANTHER" id="PTHR48248:SF5">
    <property type="entry name" value="UVR DOMAIN-CONTAINING PROTEIN"/>
    <property type="match status" value="1"/>
</dbReference>
<reference evidence="2" key="2">
    <citation type="journal article" date="2023" name="Int. J. Mol. Sci.">
        <title>De Novo Assembly and Annotation of 11 Diverse Shrub Willow (Salix) Genomes Reveals Novel Gene Organization in Sex-Linked Regions.</title>
        <authorList>
            <person name="Hyden B."/>
            <person name="Feng K."/>
            <person name="Yates T.B."/>
            <person name="Jawdy S."/>
            <person name="Cereghino C."/>
            <person name="Smart L.B."/>
            <person name="Muchero W."/>
        </authorList>
    </citation>
    <scope>NUCLEOTIDE SEQUENCE</scope>
    <source>
        <tissue evidence="2">Shoot tip</tissue>
    </source>
</reference>
<comment type="caution">
    <text evidence="2">The sequence shown here is derived from an EMBL/GenBank/DDBJ whole genome shotgun (WGS) entry which is preliminary data.</text>
</comment>
<feature type="region of interest" description="Disordered" evidence="1">
    <location>
        <begin position="32"/>
        <end position="51"/>
    </location>
</feature>
<dbReference type="OrthoDB" id="993893at2759"/>
<evidence type="ECO:0000313" key="3">
    <source>
        <dbReference type="Proteomes" id="UP001151532"/>
    </source>
</evidence>
<dbReference type="SUPFAM" id="SSF57997">
    <property type="entry name" value="Tropomyosin"/>
    <property type="match status" value="1"/>
</dbReference>
<feature type="compositionally biased region" description="Polar residues" evidence="1">
    <location>
        <begin position="1"/>
        <end position="13"/>
    </location>
</feature>
<name>A0A9Q0TJH1_SALPP</name>
<evidence type="ECO:0000256" key="1">
    <source>
        <dbReference type="SAM" id="MobiDB-lite"/>
    </source>
</evidence>
<dbReference type="EMBL" id="JAPFFK010000015">
    <property type="protein sequence ID" value="KAJ6712802.1"/>
    <property type="molecule type" value="Genomic_DNA"/>
</dbReference>
<protein>
    <submittedName>
        <fullName evidence="2">Uncharacterized protein</fullName>
    </submittedName>
</protein>
<organism evidence="2 3">
    <name type="scientific">Salix purpurea</name>
    <name type="common">Purple osier willow</name>
    <dbReference type="NCBI Taxonomy" id="77065"/>
    <lineage>
        <taxon>Eukaryota</taxon>
        <taxon>Viridiplantae</taxon>
        <taxon>Streptophyta</taxon>
        <taxon>Embryophyta</taxon>
        <taxon>Tracheophyta</taxon>
        <taxon>Spermatophyta</taxon>
        <taxon>Magnoliopsida</taxon>
        <taxon>eudicotyledons</taxon>
        <taxon>Gunneridae</taxon>
        <taxon>Pentapetalae</taxon>
        <taxon>rosids</taxon>
        <taxon>fabids</taxon>
        <taxon>Malpighiales</taxon>
        <taxon>Salicaceae</taxon>
        <taxon>Saliceae</taxon>
        <taxon>Salix</taxon>
    </lineage>
</organism>
<keyword evidence="3" id="KW-1185">Reference proteome</keyword>
<evidence type="ECO:0000313" key="2">
    <source>
        <dbReference type="EMBL" id="KAJ6712802.1"/>
    </source>
</evidence>
<gene>
    <name evidence="2" type="ORF">OIU79_008908</name>
</gene>
<dbReference type="Gene3D" id="6.10.250.370">
    <property type="match status" value="1"/>
</dbReference>
<feature type="region of interest" description="Disordered" evidence="1">
    <location>
        <begin position="1"/>
        <end position="24"/>
    </location>
</feature>
<dbReference type="PANTHER" id="PTHR48248">
    <property type="entry name" value="UVR DOMAIN-CONTAINING PROTEIN"/>
    <property type="match status" value="1"/>
</dbReference>
<accession>A0A9Q0TJH1</accession>